<dbReference type="EMBL" id="FUYN01000001">
    <property type="protein sequence ID" value="SKB27398.1"/>
    <property type="molecule type" value="Genomic_DNA"/>
</dbReference>
<name>A0A1T4ZXE5_9FIRM</name>
<reference evidence="4" key="1">
    <citation type="submission" date="2017-02" db="EMBL/GenBank/DDBJ databases">
        <authorList>
            <person name="Varghese N."/>
            <person name="Submissions S."/>
        </authorList>
    </citation>
    <scope>NUCLEOTIDE SEQUENCE [LARGE SCALE GENOMIC DNA]</scope>
    <source>
        <strain evidence="4">ATCC 35199</strain>
    </source>
</reference>
<gene>
    <name evidence="3" type="ORF">SAMN02745120_0509</name>
</gene>
<keyword evidence="1" id="KW-1133">Transmembrane helix</keyword>
<organism evidence="3 4">
    <name type="scientific">Acetoanaerobium noterae</name>
    <dbReference type="NCBI Taxonomy" id="745369"/>
    <lineage>
        <taxon>Bacteria</taxon>
        <taxon>Bacillati</taxon>
        <taxon>Bacillota</taxon>
        <taxon>Clostridia</taxon>
        <taxon>Peptostreptococcales</taxon>
        <taxon>Filifactoraceae</taxon>
        <taxon>Acetoanaerobium</taxon>
    </lineage>
</organism>
<dbReference type="Proteomes" id="UP000243406">
    <property type="component" value="Unassembled WGS sequence"/>
</dbReference>
<evidence type="ECO:0000256" key="1">
    <source>
        <dbReference type="SAM" id="Phobius"/>
    </source>
</evidence>
<feature type="domain" description="LiaF transmembrane" evidence="2">
    <location>
        <begin position="8"/>
        <end position="110"/>
    </location>
</feature>
<keyword evidence="1" id="KW-0472">Membrane</keyword>
<dbReference type="InterPro" id="IPR054331">
    <property type="entry name" value="LiaF_TM"/>
</dbReference>
<evidence type="ECO:0000259" key="2">
    <source>
        <dbReference type="Pfam" id="PF22570"/>
    </source>
</evidence>
<keyword evidence="1" id="KW-0812">Transmembrane</keyword>
<evidence type="ECO:0000313" key="4">
    <source>
        <dbReference type="Proteomes" id="UP000243406"/>
    </source>
</evidence>
<evidence type="ECO:0000313" key="3">
    <source>
        <dbReference type="EMBL" id="SKB27398.1"/>
    </source>
</evidence>
<dbReference type="AlphaFoldDB" id="A0A1T4ZXE5"/>
<dbReference type="RefSeq" id="WP_079588488.1">
    <property type="nucleotide sequence ID" value="NZ_FUYN01000001.1"/>
</dbReference>
<feature type="transmembrane region" description="Helical" evidence="1">
    <location>
        <begin position="35"/>
        <end position="52"/>
    </location>
</feature>
<keyword evidence="4" id="KW-1185">Reference proteome</keyword>
<protein>
    <submittedName>
        <fullName evidence="3">Lia operon protein LiaF</fullName>
    </submittedName>
</protein>
<dbReference type="Pfam" id="PF22570">
    <property type="entry name" value="LiaF-TM"/>
    <property type="match status" value="1"/>
</dbReference>
<feature type="transmembrane region" description="Helical" evidence="1">
    <location>
        <begin position="81"/>
        <end position="106"/>
    </location>
</feature>
<proteinExistence type="predicted"/>
<feature type="transmembrane region" description="Helical" evidence="1">
    <location>
        <begin position="59"/>
        <end position="75"/>
    </location>
</feature>
<accession>A0A1T4ZXE5</accession>
<sequence>MKSFSKISGLLLITLGILLFLNSLGYISHTPWQLVRIYWPLIIIYLGIDGLLRPSGSKNIIFNSLVCLSGLVLLGDNLNLFHFNLFLFIDKFWPILLIILGISLIVKSDKK</sequence>